<dbReference type="Proteomes" id="UP000033423">
    <property type="component" value="Unassembled WGS sequence"/>
</dbReference>
<dbReference type="SUPFAM" id="SSF48439">
    <property type="entry name" value="Protein prenylyltransferase"/>
    <property type="match status" value="1"/>
</dbReference>
<accession>A0A0F3GY59</accession>
<evidence type="ECO:0000313" key="2">
    <source>
        <dbReference type="Proteomes" id="UP000033423"/>
    </source>
</evidence>
<sequence>MNSQNTLDNKRERPFVISDRLGYLDRSENSGEFVLSTWSATEYGDDETTYREYFEDKLDGYKHDLIKIKNMEPKVLGLVPQDTNDEYFAEVNYFSFPISCTKEGLEAVMITEGILSGESNNYDDLIKNIVELTKHDGVSLKFAIFQRLLEYLNDNEPNELYELLPWEFLDEYLEYIIHLIFKFIGKPYDKTSETTSGDLPDLMFYFSSVSRTLSYNLLSLIEEMEKFGDGQSGDIIDKVHIINRVYSFIDDLDRIDKNKLPWVNNNIKHKWNKTIDLLCNSYLIKIYDYGFKSKHITKYLLSIFKGNLLISKFKRIDNTLDVDHLGNVYRGLLESDKFDIFKTRRSNVSLIYDKMEEIEQQINLKDLDVKVKKQEDIRKQFVAWMNAADICRFYAQYLLFVKIKSSRLENAEKALTIVEDKSKPSYDKAEYYVESLLKTGDKKNENVDRLYYQRLSRMYILKATIYKQIKDKNKATEAIKKAMEALDILRNKDKEKGKDNYQNSYSYSIIRCEILSFMVELDIDTKGIYSREFIDILDKLIANKPEDYLAYNMKYEYYLNIEQNHDKAKDVMNELIEKWDTIEGKQKTVDSLRHRIITDLTNLYSAEKFHSDDNAFFEEVVPNYITTLKLLSFCRTIVAKRKYGLI</sequence>
<gene>
    <name evidence="1" type="ORF">MBAV_002150</name>
</gene>
<reference evidence="1 2" key="1">
    <citation type="submission" date="2015-02" db="EMBL/GenBank/DDBJ databases">
        <title>Single-cell genomics of uncultivated deep-branching MTB reveals a conserved set of magnetosome genes.</title>
        <authorList>
            <person name="Kolinko S."/>
            <person name="Richter M."/>
            <person name="Glockner F.O."/>
            <person name="Brachmann A."/>
            <person name="Schuler D."/>
        </authorList>
    </citation>
    <scope>NUCLEOTIDE SEQUENCE [LARGE SCALE GENOMIC DNA]</scope>
    <source>
        <strain evidence="1">TM-1</strain>
    </source>
</reference>
<dbReference type="AlphaFoldDB" id="A0A0F3GY59"/>
<dbReference type="EMBL" id="LACI01000925">
    <property type="protein sequence ID" value="KJU85653.1"/>
    <property type="molecule type" value="Genomic_DNA"/>
</dbReference>
<name>A0A0F3GY59_9BACT</name>
<comment type="caution">
    <text evidence="1">The sequence shown here is derived from an EMBL/GenBank/DDBJ whole genome shotgun (WGS) entry which is preliminary data.</text>
</comment>
<keyword evidence="2" id="KW-1185">Reference proteome</keyword>
<proteinExistence type="predicted"/>
<organism evidence="1 2">
    <name type="scientific">Candidatus Magnetobacterium bavaricum</name>
    <dbReference type="NCBI Taxonomy" id="29290"/>
    <lineage>
        <taxon>Bacteria</taxon>
        <taxon>Pseudomonadati</taxon>
        <taxon>Nitrospirota</taxon>
        <taxon>Thermodesulfovibrionia</taxon>
        <taxon>Thermodesulfovibrionales</taxon>
        <taxon>Candidatus Magnetobacteriaceae</taxon>
        <taxon>Candidatus Magnetobacterium</taxon>
    </lineage>
</organism>
<evidence type="ECO:0000313" key="1">
    <source>
        <dbReference type="EMBL" id="KJU85653.1"/>
    </source>
</evidence>
<protein>
    <submittedName>
        <fullName evidence="1">Uncharacterized protein</fullName>
    </submittedName>
</protein>